<keyword evidence="4" id="KW-1185">Reference proteome</keyword>
<keyword evidence="3" id="KW-0645">Protease</keyword>
<evidence type="ECO:0000259" key="2">
    <source>
        <dbReference type="Pfam" id="PF02517"/>
    </source>
</evidence>
<dbReference type="KEGG" id="pmic:NW74_01895"/>
<feature type="transmembrane region" description="Helical" evidence="1">
    <location>
        <begin position="93"/>
        <end position="114"/>
    </location>
</feature>
<evidence type="ECO:0000313" key="3">
    <source>
        <dbReference type="EMBL" id="AIZ36190.1"/>
    </source>
</evidence>
<dbReference type="Proteomes" id="UP000031386">
    <property type="component" value="Chromosome"/>
</dbReference>
<dbReference type="InterPro" id="IPR003675">
    <property type="entry name" value="Rce1/LyrA-like_dom"/>
</dbReference>
<reference evidence="3 4" key="1">
    <citation type="submission" date="2014-10" db="EMBL/GenBank/DDBJ databases">
        <title>Complete genome sequence of Parvimonas micra KCOM 1535 (= ChDC B708).</title>
        <authorList>
            <person name="Kook J.-K."/>
            <person name="Park S.-N."/>
            <person name="Lim Y.K."/>
            <person name="Roh H."/>
        </authorList>
    </citation>
    <scope>NUCLEOTIDE SEQUENCE [LARGE SCALE GENOMIC DNA]</scope>
    <source>
        <strain evidence="4">KCOM 1535 / ChDC B708</strain>
    </source>
</reference>
<dbReference type="EMBL" id="CP009761">
    <property type="protein sequence ID" value="AIZ36190.1"/>
    <property type="molecule type" value="Genomic_DNA"/>
</dbReference>
<feature type="transmembrane region" description="Helical" evidence="1">
    <location>
        <begin position="138"/>
        <end position="155"/>
    </location>
</feature>
<name>A0A0B4S0E3_9FIRM</name>
<feature type="domain" description="CAAX prenyl protease 2/Lysostaphin resistance protein A-like" evidence="2">
    <location>
        <begin position="138"/>
        <end position="231"/>
    </location>
</feature>
<dbReference type="Pfam" id="PF02517">
    <property type="entry name" value="Rce1-like"/>
    <property type="match status" value="1"/>
</dbReference>
<evidence type="ECO:0000313" key="4">
    <source>
        <dbReference type="Proteomes" id="UP000031386"/>
    </source>
</evidence>
<dbReference type="AlphaFoldDB" id="A0A0B4S0E3"/>
<feature type="transmembrane region" description="Helical" evidence="1">
    <location>
        <begin position="176"/>
        <end position="193"/>
    </location>
</feature>
<keyword evidence="3" id="KW-0378">Hydrolase</keyword>
<feature type="transmembrane region" description="Helical" evidence="1">
    <location>
        <begin position="52"/>
        <end position="73"/>
    </location>
</feature>
<accession>A0A0B4S0E3</accession>
<organism evidence="3 4">
    <name type="scientific">Parvimonas micra</name>
    <dbReference type="NCBI Taxonomy" id="33033"/>
    <lineage>
        <taxon>Bacteria</taxon>
        <taxon>Bacillati</taxon>
        <taxon>Bacillota</taxon>
        <taxon>Tissierellia</taxon>
        <taxon>Tissierellales</taxon>
        <taxon>Peptoniphilaceae</taxon>
        <taxon>Parvimonas</taxon>
    </lineage>
</organism>
<dbReference type="GO" id="GO:0006508">
    <property type="term" value="P:proteolysis"/>
    <property type="evidence" value="ECO:0007669"/>
    <property type="project" value="UniProtKB-KW"/>
</dbReference>
<feature type="transmembrane region" description="Helical" evidence="1">
    <location>
        <begin position="199"/>
        <end position="216"/>
    </location>
</feature>
<protein>
    <submittedName>
        <fullName evidence="3">CAAX protease</fullName>
    </submittedName>
</protein>
<proteinExistence type="predicted"/>
<feature type="transmembrane region" description="Helical" evidence="1">
    <location>
        <begin position="7"/>
        <end position="24"/>
    </location>
</feature>
<keyword evidence="1" id="KW-0472">Membrane</keyword>
<gene>
    <name evidence="3" type="ORF">NW74_01895</name>
</gene>
<sequence>MLNGKNITKWVAPVLMFVFCNFIYRQHLVKYLLDRDYLVVNFFENSFLNKTFSFGLLNFAVAVIILLISKFIFKEKLTSIDSSDKISIKKSAIIVFLAVVVTIIIFYLLTYIIYDVLGSSVNSAAAIYIRDMYMRNKFIYVIFTFFTVTFEEVVYRKLLFGYLYDLHSGCNRYIRLITSLLGSVIIFGAIHDGVFSSGMIFYVMAGISFTIVYFYTKRISSAIAIHFLYNICLRLKDTFL</sequence>
<keyword evidence="1" id="KW-0812">Transmembrane</keyword>
<dbReference type="GO" id="GO:0080120">
    <property type="term" value="P:CAAX-box protein maturation"/>
    <property type="evidence" value="ECO:0007669"/>
    <property type="project" value="UniProtKB-ARBA"/>
</dbReference>
<evidence type="ECO:0000256" key="1">
    <source>
        <dbReference type="SAM" id="Phobius"/>
    </source>
</evidence>
<dbReference type="RefSeq" id="WP_041953612.1">
    <property type="nucleotide sequence ID" value="NZ_CP009761.1"/>
</dbReference>
<keyword evidence="1" id="KW-1133">Transmembrane helix</keyword>
<dbReference type="GO" id="GO:0004175">
    <property type="term" value="F:endopeptidase activity"/>
    <property type="evidence" value="ECO:0007669"/>
    <property type="project" value="UniProtKB-ARBA"/>
</dbReference>
<dbReference type="STRING" id="33033.NW74_01895"/>
<dbReference type="OrthoDB" id="1700998at2"/>